<name>B9XRJ5_PEDPL</name>
<comment type="caution">
    <text evidence="1">The sequence shown here is derived from an EMBL/GenBank/DDBJ whole genome shotgun (WGS) entry which is preliminary data.</text>
</comment>
<accession>B9XRJ5</accession>
<evidence type="ECO:0000313" key="2">
    <source>
        <dbReference type="Proteomes" id="UP000003688"/>
    </source>
</evidence>
<dbReference type="Proteomes" id="UP000003688">
    <property type="component" value="Unassembled WGS sequence"/>
</dbReference>
<keyword evidence="2" id="KW-1185">Reference proteome</keyword>
<proteinExistence type="predicted"/>
<dbReference type="EMBL" id="ABOX02000064">
    <property type="protein sequence ID" value="EEF57566.1"/>
    <property type="molecule type" value="Genomic_DNA"/>
</dbReference>
<reference evidence="1 2" key="1">
    <citation type="journal article" date="2011" name="J. Bacteriol.">
        <title>Genome sequence of 'Pedosphaera parvula' Ellin514, an aerobic Verrucomicrobial isolate from pasture soil.</title>
        <authorList>
            <person name="Kant R."/>
            <person name="van Passel M.W."/>
            <person name="Sangwan P."/>
            <person name="Palva A."/>
            <person name="Lucas S."/>
            <person name="Copeland A."/>
            <person name="Lapidus A."/>
            <person name="Glavina Del Rio T."/>
            <person name="Dalin E."/>
            <person name="Tice H."/>
            <person name="Bruce D."/>
            <person name="Goodwin L."/>
            <person name="Pitluck S."/>
            <person name="Chertkov O."/>
            <person name="Larimer F.W."/>
            <person name="Land M.L."/>
            <person name="Hauser L."/>
            <person name="Brettin T.S."/>
            <person name="Detter J.C."/>
            <person name="Han S."/>
            <person name="de Vos W.M."/>
            <person name="Janssen P.H."/>
            <person name="Smidt H."/>
        </authorList>
    </citation>
    <scope>NUCLEOTIDE SEQUENCE [LARGE SCALE GENOMIC DNA]</scope>
    <source>
        <strain evidence="1 2">Ellin514</strain>
    </source>
</reference>
<evidence type="ECO:0000313" key="1">
    <source>
        <dbReference type="EMBL" id="EEF57566.1"/>
    </source>
</evidence>
<sequence length="78" mass="8962">MTLDDDGEKLFDGMKGRTLRITKYSLNTRKEKIPPPAGPAGNLGWVEREKRIERKVSEGIGRYRKVSEGIGRYRKVKK</sequence>
<gene>
    <name evidence="1" type="ORF">Cflav_PD0616</name>
</gene>
<protein>
    <submittedName>
        <fullName evidence="1">Uncharacterized protein</fullName>
    </submittedName>
</protein>
<organism evidence="1 2">
    <name type="scientific">Pedosphaera parvula (strain Ellin514)</name>
    <dbReference type="NCBI Taxonomy" id="320771"/>
    <lineage>
        <taxon>Bacteria</taxon>
        <taxon>Pseudomonadati</taxon>
        <taxon>Verrucomicrobiota</taxon>
        <taxon>Pedosphaerae</taxon>
        <taxon>Pedosphaerales</taxon>
        <taxon>Pedosphaeraceae</taxon>
        <taxon>Pedosphaera</taxon>
    </lineage>
</organism>
<dbReference type="AlphaFoldDB" id="B9XRJ5"/>